<keyword evidence="4" id="KW-1185">Reference proteome</keyword>
<feature type="domain" description="J" evidence="2">
    <location>
        <begin position="5"/>
        <end position="69"/>
    </location>
</feature>
<evidence type="ECO:0000256" key="1">
    <source>
        <dbReference type="ARBA" id="ARBA00023186"/>
    </source>
</evidence>
<proteinExistence type="predicted"/>
<dbReference type="Proteomes" id="UP000669605">
    <property type="component" value="Unassembled WGS sequence"/>
</dbReference>
<dbReference type="Pfam" id="PF00226">
    <property type="entry name" value="DnaJ"/>
    <property type="match status" value="1"/>
</dbReference>
<gene>
    <name evidence="3" type="ORF">GV368_08810</name>
</gene>
<evidence type="ECO:0000313" key="4">
    <source>
        <dbReference type="Proteomes" id="UP000669605"/>
    </source>
</evidence>
<evidence type="ECO:0000313" key="3">
    <source>
        <dbReference type="EMBL" id="NMH17194.1"/>
    </source>
</evidence>
<protein>
    <submittedName>
        <fullName evidence="3">DnaJ domain-containing protein</fullName>
    </submittedName>
</protein>
<accession>A0ABX1QPE0</accession>
<comment type="caution">
    <text evidence="3">The sequence shown here is derived from an EMBL/GenBank/DDBJ whole genome shotgun (WGS) entry which is preliminary data.</text>
</comment>
<dbReference type="SMART" id="SM00271">
    <property type="entry name" value="DnaJ"/>
    <property type="match status" value="1"/>
</dbReference>
<dbReference type="InterPro" id="IPR002939">
    <property type="entry name" value="DnaJ_C"/>
</dbReference>
<dbReference type="Gene3D" id="1.10.287.110">
    <property type="entry name" value="DnaJ domain"/>
    <property type="match status" value="1"/>
</dbReference>
<reference evidence="3 4" key="1">
    <citation type="journal article" date="2020" name="Curr. Microbiol.">
        <title>Tepidiphilus baoligensis sp. nov., a Novel Bacterium of the Family Hydrogenophilaceae Isolated from an Oil Reservoir.</title>
        <authorList>
            <person name="Zhang X."/>
            <person name="Wang G."/>
            <person name="Ma X."/>
            <person name="Yu J."/>
            <person name="You J."/>
            <person name="Xue Y."/>
            <person name="Ma Y."/>
        </authorList>
    </citation>
    <scope>NUCLEOTIDE SEQUENCE [LARGE SCALE GENOMIC DNA]</scope>
    <source>
        <strain evidence="3 4">B18-69</strain>
    </source>
</reference>
<dbReference type="Pfam" id="PF01556">
    <property type="entry name" value="DnaJ_C"/>
    <property type="match status" value="1"/>
</dbReference>
<dbReference type="InterPro" id="IPR001623">
    <property type="entry name" value="DnaJ_domain"/>
</dbReference>
<dbReference type="CDD" id="cd06257">
    <property type="entry name" value="DnaJ"/>
    <property type="match status" value="1"/>
</dbReference>
<keyword evidence="1" id="KW-0143">Chaperone</keyword>
<dbReference type="Gene3D" id="2.60.260.20">
    <property type="entry name" value="Urease metallochaperone UreE, N-terminal domain"/>
    <property type="match status" value="2"/>
</dbReference>
<dbReference type="InterPro" id="IPR036869">
    <property type="entry name" value="J_dom_sf"/>
</dbReference>
<dbReference type="RefSeq" id="WP_169116267.1">
    <property type="nucleotide sequence ID" value="NZ_JAAAUB010000013.1"/>
</dbReference>
<dbReference type="InterPro" id="IPR008971">
    <property type="entry name" value="HSP40/DnaJ_pept-bd"/>
</dbReference>
<evidence type="ECO:0000259" key="2">
    <source>
        <dbReference type="PROSITE" id="PS50076"/>
    </source>
</evidence>
<dbReference type="SUPFAM" id="SSF49493">
    <property type="entry name" value="HSP40/DnaJ peptide-binding domain"/>
    <property type="match status" value="2"/>
</dbReference>
<dbReference type="PROSITE" id="PS50076">
    <property type="entry name" value="DNAJ_2"/>
    <property type="match status" value="1"/>
</dbReference>
<name>A0ABX1QPE0_9PROT</name>
<dbReference type="PANTHER" id="PTHR43096">
    <property type="entry name" value="DNAJ HOMOLOG 1, MITOCHONDRIAL-RELATED"/>
    <property type="match status" value="1"/>
</dbReference>
<dbReference type="SUPFAM" id="SSF46565">
    <property type="entry name" value="Chaperone J-domain"/>
    <property type="match status" value="1"/>
</dbReference>
<dbReference type="PANTHER" id="PTHR43096:SF52">
    <property type="entry name" value="DNAJ HOMOLOG 1, MITOCHONDRIAL-RELATED"/>
    <property type="match status" value="1"/>
</dbReference>
<dbReference type="EMBL" id="JAAAUB010000013">
    <property type="protein sequence ID" value="NMH17194.1"/>
    <property type="molecule type" value="Genomic_DNA"/>
</dbReference>
<dbReference type="PRINTS" id="PR00625">
    <property type="entry name" value="JDOMAIN"/>
</dbReference>
<sequence>MKFRDYYEILGVPRTATAEEIKKAWRKLARKYHPDVSKEPDAAERMKEVNEAYEVLSDPEKRAAYDRLGEHWRQGEDFSPPPGWDAGFEFRGAPGGGPFEGTDFSEFFESLFGRMHRGTGGPRQRRTGGFALRGEDHHAKILIDLEDSLHGATRSVTLRVPELDASGHVVLRERTLNVRIPKGIRAGQKIRLAGQGGPGMNGGPPGDLYLEVEFRPHPLYRVEDKDLYLTVPVAPWEAVLGAKIQIPTPEGPVTLTIPPDSQHGRKLRLRGKGLPSDPPGDLYAVLEVVLPPSSDPKVREHFTAMAREVRFDPRARWGR</sequence>
<organism evidence="3 4">
    <name type="scientific">Tepidiphilus baoligensis</name>
    <dbReference type="NCBI Taxonomy" id="2698687"/>
    <lineage>
        <taxon>Bacteria</taxon>
        <taxon>Pseudomonadati</taxon>
        <taxon>Pseudomonadota</taxon>
        <taxon>Hydrogenophilia</taxon>
        <taxon>Hydrogenophilales</taxon>
        <taxon>Hydrogenophilaceae</taxon>
        <taxon>Tepidiphilus</taxon>
    </lineage>
</organism>
<dbReference type="CDD" id="cd10747">
    <property type="entry name" value="DnaJ_C"/>
    <property type="match status" value="1"/>
</dbReference>